<dbReference type="AlphaFoldDB" id="A0A9N9X8V4"/>
<organism evidence="1 2">
    <name type="scientific">Diabrotica balteata</name>
    <name type="common">Banded cucumber beetle</name>
    <dbReference type="NCBI Taxonomy" id="107213"/>
    <lineage>
        <taxon>Eukaryota</taxon>
        <taxon>Metazoa</taxon>
        <taxon>Ecdysozoa</taxon>
        <taxon>Arthropoda</taxon>
        <taxon>Hexapoda</taxon>
        <taxon>Insecta</taxon>
        <taxon>Pterygota</taxon>
        <taxon>Neoptera</taxon>
        <taxon>Endopterygota</taxon>
        <taxon>Coleoptera</taxon>
        <taxon>Polyphaga</taxon>
        <taxon>Cucujiformia</taxon>
        <taxon>Chrysomeloidea</taxon>
        <taxon>Chrysomelidae</taxon>
        <taxon>Galerucinae</taxon>
        <taxon>Diabroticina</taxon>
        <taxon>Diabroticites</taxon>
        <taxon>Diabrotica</taxon>
    </lineage>
</organism>
<dbReference type="PANTHER" id="PTHR47027:SF29">
    <property type="entry name" value="C2H2-TYPE DOMAIN-CONTAINING PROTEIN"/>
    <property type="match status" value="1"/>
</dbReference>
<name>A0A9N9X8V4_DIABA</name>
<accession>A0A9N9X8V4</accession>
<dbReference type="Proteomes" id="UP001153709">
    <property type="component" value="Chromosome 2"/>
</dbReference>
<proteinExistence type="predicted"/>
<dbReference type="PANTHER" id="PTHR47027">
    <property type="entry name" value="REVERSE TRANSCRIPTASE DOMAIN-CONTAINING PROTEIN"/>
    <property type="match status" value="1"/>
</dbReference>
<evidence type="ECO:0000313" key="2">
    <source>
        <dbReference type="Proteomes" id="UP001153709"/>
    </source>
</evidence>
<evidence type="ECO:0008006" key="3">
    <source>
        <dbReference type="Google" id="ProtNLM"/>
    </source>
</evidence>
<reference evidence="1" key="1">
    <citation type="submission" date="2022-01" db="EMBL/GenBank/DDBJ databases">
        <authorList>
            <person name="King R."/>
        </authorList>
    </citation>
    <scope>NUCLEOTIDE SEQUENCE</scope>
</reference>
<dbReference type="OrthoDB" id="410404at2759"/>
<evidence type="ECO:0000313" key="1">
    <source>
        <dbReference type="EMBL" id="CAG9829536.1"/>
    </source>
</evidence>
<gene>
    <name evidence="1" type="ORF">DIABBA_LOCUS3334</name>
</gene>
<sequence length="187" mass="22058">MTSTMKIGPQPQIRRPLIIENDAIEAVNEFVYLGTLVNTENDTTSEINRRICTANRCYFGLNLLFKSTVISRNTKVKLYKTIIRPVLTYGSETWTLTKSNENMLGCFERKRLRRIYRAVNENGVCRRRYNFELYRIYHEPDIVKHIKIGRLTWVGHVMRMEQTDPARKRSLIDLLVKEEEEDPEQDS</sequence>
<dbReference type="EMBL" id="OU898277">
    <property type="protein sequence ID" value="CAG9829536.1"/>
    <property type="molecule type" value="Genomic_DNA"/>
</dbReference>
<keyword evidence="2" id="KW-1185">Reference proteome</keyword>
<protein>
    <recommendedName>
        <fullName evidence="3">Endonuclease-reverse transcriptase</fullName>
    </recommendedName>
</protein>